<proteinExistence type="inferred from homology"/>
<gene>
    <name evidence="5" type="ORF">GCM10009762_27760</name>
</gene>
<dbReference type="Pfam" id="PF00248">
    <property type="entry name" value="Aldo_ket_red"/>
    <property type="match status" value="1"/>
</dbReference>
<accession>A0ABN2C8W8</accession>
<dbReference type="PIRSF" id="PIRSF000097">
    <property type="entry name" value="AKR"/>
    <property type="match status" value="1"/>
</dbReference>
<evidence type="ECO:0000256" key="2">
    <source>
        <dbReference type="ARBA" id="ARBA00022857"/>
    </source>
</evidence>
<dbReference type="InterPro" id="IPR036812">
    <property type="entry name" value="NAD(P)_OxRdtase_dom_sf"/>
</dbReference>
<dbReference type="InterPro" id="IPR018170">
    <property type="entry name" value="Aldo/ket_reductase_CS"/>
</dbReference>
<keyword evidence="3" id="KW-0560">Oxidoreductase</keyword>
<keyword evidence="2" id="KW-0521">NADP</keyword>
<dbReference type="PANTHER" id="PTHR43827:SF3">
    <property type="entry name" value="NADP-DEPENDENT OXIDOREDUCTASE DOMAIN-CONTAINING PROTEIN"/>
    <property type="match status" value="1"/>
</dbReference>
<dbReference type="PANTHER" id="PTHR43827">
    <property type="entry name" value="2,5-DIKETO-D-GLUCONIC ACID REDUCTASE"/>
    <property type="match status" value="1"/>
</dbReference>
<protein>
    <submittedName>
        <fullName evidence="5">Aldo/keto reductase</fullName>
    </submittedName>
</protein>
<name>A0ABN2C8W8_9MICO</name>
<dbReference type="PROSITE" id="PS00062">
    <property type="entry name" value="ALDOKETO_REDUCTASE_2"/>
    <property type="match status" value="1"/>
</dbReference>
<sequence length="286" mass="31444">MAENTNVPTVSLSAGSETVEMPQLGFGVWQVEDDQAADAVREAIKVGYRSIDTAKVYENEAGTGAGIASADVPRRDIFLTTKVWNEDQGYEATKKAFDASIERLGGKDAVEPLDLYLIHWPTPEKGTYVETFKAMLELRDAGRVRAVGVCNFEPEHLQRLKDETGEFPAINQVELHPKFQQKAVRDFCSANGIAVEAWSPLGQGGDILTNPVLDGIAERLGKTVAQVIIRWHLQIGNVVIPKSVTPSRIAENFDVFDFELTEDDLFAISDLDSSDGRIGPHPNDFN</sequence>
<reference evidence="5 6" key="1">
    <citation type="journal article" date="2019" name="Int. J. Syst. Evol. Microbiol.">
        <title>The Global Catalogue of Microorganisms (GCM) 10K type strain sequencing project: providing services to taxonomists for standard genome sequencing and annotation.</title>
        <authorList>
            <consortium name="The Broad Institute Genomics Platform"/>
            <consortium name="The Broad Institute Genome Sequencing Center for Infectious Disease"/>
            <person name="Wu L."/>
            <person name="Ma J."/>
        </authorList>
    </citation>
    <scope>NUCLEOTIDE SEQUENCE [LARGE SCALE GENOMIC DNA]</scope>
    <source>
        <strain evidence="5 6">JCM 14588</strain>
    </source>
</reference>
<dbReference type="SUPFAM" id="SSF51430">
    <property type="entry name" value="NAD(P)-linked oxidoreductase"/>
    <property type="match status" value="1"/>
</dbReference>
<evidence type="ECO:0000313" key="5">
    <source>
        <dbReference type="EMBL" id="GAA1553489.1"/>
    </source>
</evidence>
<organism evidence="5 6">
    <name type="scientific">Dermacoccus barathri</name>
    <dbReference type="NCBI Taxonomy" id="322601"/>
    <lineage>
        <taxon>Bacteria</taxon>
        <taxon>Bacillati</taxon>
        <taxon>Actinomycetota</taxon>
        <taxon>Actinomycetes</taxon>
        <taxon>Micrococcales</taxon>
        <taxon>Dermacoccaceae</taxon>
        <taxon>Dermacoccus</taxon>
    </lineage>
</organism>
<dbReference type="InterPro" id="IPR023210">
    <property type="entry name" value="NADP_OxRdtase_dom"/>
</dbReference>
<dbReference type="PROSITE" id="PS00063">
    <property type="entry name" value="ALDOKETO_REDUCTASE_3"/>
    <property type="match status" value="1"/>
</dbReference>
<comment type="similarity">
    <text evidence="1">Belongs to the aldo/keto reductase family.</text>
</comment>
<dbReference type="EMBL" id="BAAANV010000066">
    <property type="protein sequence ID" value="GAA1553489.1"/>
    <property type="molecule type" value="Genomic_DNA"/>
</dbReference>
<evidence type="ECO:0000313" key="6">
    <source>
        <dbReference type="Proteomes" id="UP001501288"/>
    </source>
</evidence>
<evidence type="ECO:0000259" key="4">
    <source>
        <dbReference type="Pfam" id="PF00248"/>
    </source>
</evidence>
<keyword evidence="6" id="KW-1185">Reference proteome</keyword>
<feature type="domain" description="NADP-dependent oxidoreductase" evidence="4">
    <location>
        <begin position="24"/>
        <end position="270"/>
    </location>
</feature>
<dbReference type="InterPro" id="IPR020471">
    <property type="entry name" value="AKR"/>
</dbReference>
<dbReference type="RefSeq" id="WP_346030960.1">
    <property type="nucleotide sequence ID" value="NZ_BAAANV010000066.1"/>
</dbReference>
<dbReference type="PRINTS" id="PR00069">
    <property type="entry name" value="ALDKETRDTASE"/>
</dbReference>
<evidence type="ECO:0000256" key="3">
    <source>
        <dbReference type="ARBA" id="ARBA00023002"/>
    </source>
</evidence>
<comment type="caution">
    <text evidence="5">The sequence shown here is derived from an EMBL/GenBank/DDBJ whole genome shotgun (WGS) entry which is preliminary data.</text>
</comment>
<dbReference type="Gene3D" id="3.20.20.100">
    <property type="entry name" value="NADP-dependent oxidoreductase domain"/>
    <property type="match status" value="1"/>
</dbReference>
<evidence type="ECO:0000256" key="1">
    <source>
        <dbReference type="ARBA" id="ARBA00007905"/>
    </source>
</evidence>
<dbReference type="Proteomes" id="UP001501288">
    <property type="component" value="Unassembled WGS sequence"/>
</dbReference>